<dbReference type="HOGENOM" id="CLU_007639_0_0_1"/>
<dbReference type="CDD" id="cd18672">
    <property type="entry name" value="PIN_FAM120B-like"/>
    <property type="match status" value="1"/>
</dbReference>
<reference evidence="3" key="2">
    <citation type="submission" date="2025-08" db="UniProtKB">
        <authorList>
            <consortium name="Ensembl"/>
        </authorList>
    </citation>
    <scope>IDENTIFICATION</scope>
</reference>
<dbReference type="SUPFAM" id="SSF88723">
    <property type="entry name" value="PIN domain-like"/>
    <property type="match status" value="1"/>
</dbReference>
<dbReference type="Bgee" id="ENSLOCG00000015490">
    <property type="expression patterns" value="Expressed in ovary and 13 other cell types or tissues"/>
</dbReference>
<dbReference type="InterPro" id="IPR029060">
    <property type="entry name" value="PIN-like_dom_sf"/>
</dbReference>
<dbReference type="GO" id="GO:0004518">
    <property type="term" value="F:nuclease activity"/>
    <property type="evidence" value="ECO:0007669"/>
    <property type="project" value="InterPro"/>
</dbReference>
<dbReference type="InParanoid" id="W5NEK6"/>
<dbReference type="InterPro" id="IPR006085">
    <property type="entry name" value="XPG_DNA_repair_N"/>
</dbReference>
<feature type="domain" description="XPG N-terminal" evidence="2">
    <location>
        <begin position="20"/>
        <end position="130"/>
    </location>
</feature>
<comment type="similarity">
    <text evidence="1">Belongs to the constitutive coactivator of PPAR-gamma family.</text>
</comment>
<keyword evidence="4" id="KW-1185">Reference proteome</keyword>
<protein>
    <submittedName>
        <fullName evidence="3">Family with sequence similarity 120 member B</fullName>
    </submittedName>
</protein>
<dbReference type="GO" id="GO:0005634">
    <property type="term" value="C:nucleus"/>
    <property type="evidence" value="ECO:0000318"/>
    <property type="project" value="GO_Central"/>
</dbReference>
<dbReference type="OMA" id="MPWEVFD"/>
<dbReference type="SMART" id="SM00485">
    <property type="entry name" value="XPGN"/>
    <property type="match status" value="1"/>
</dbReference>
<dbReference type="PANTHER" id="PTHR15976">
    <property type="entry name" value="CONSTITUTIVE COACTIVATOR OF PEROXISOME PROLIFERATOR-ACTIVATED RECEPTOR GAMMA"/>
    <property type="match status" value="1"/>
</dbReference>
<dbReference type="PANTHER" id="PTHR15976:SF17">
    <property type="entry name" value="CONSTITUTIVE COACTIVATOR OF PEROXISOME PROLIFERATOR-ACTIVATED RECEPTOR GAMMA"/>
    <property type="match status" value="1"/>
</dbReference>
<dbReference type="Gene3D" id="3.40.50.1010">
    <property type="entry name" value="5'-nuclease"/>
    <property type="match status" value="1"/>
</dbReference>
<dbReference type="Ensembl" id="ENSLOCT00000019097.1">
    <property type="protein sequence ID" value="ENSLOCP00000019065.1"/>
    <property type="gene ID" value="ENSLOCG00000015490.1"/>
</dbReference>
<evidence type="ECO:0000256" key="1">
    <source>
        <dbReference type="ARBA" id="ARBA00009495"/>
    </source>
</evidence>
<dbReference type="GeneTree" id="ENSGT00530000063168"/>
<evidence type="ECO:0000313" key="4">
    <source>
        <dbReference type="Proteomes" id="UP000018468"/>
    </source>
</evidence>
<dbReference type="STRING" id="7918.ENSLOCP00000019065"/>
<evidence type="ECO:0000313" key="3">
    <source>
        <dbReference type="Ensembl" id="ENSLOCP00000019065.1"/>
    </source>
</evidence>
<dbReference type="eggNOG" id="ENOG502QRMW">
    <property type="taxonomic scope" value="Eukaryota"/>
</dbReference>
<name>W5NEK6_LEPOC</name>
<sequence length="784" mass="86715">SSGPFPVCSSKSFLVAVPAMGVKGLQGFVENACPGTCVAVNLKEMAEQRRRARPGRPPTLVVDGTACLRHWYSCAAWVHGGQWREYTRVLESFAGAFAEAGIRLVFVFDGAVEEAKRAEWAQRRLRHGREIRGAFRYVKAHGRQPGREMFCLPSGLATFSRFALKALGAETRCSVREADYEIAGYAALHDCMGILGQDTDFLIYDSVPYLSVSQLRLERMETVLFSRENLCRALRLRQSDLPLLACILGNDVVPQGRLEGLRNKCLAAYRQKHPGASTPADKVLAVADFISSHCCSRGGISELPLSEADQAVLEQGVQMYLLPNQQSPWVPSGSEPPSSESMNSLERYSSHDVLQVTLQGAALEKISATEPLNVDMPVPSSCLQNLSHICACIPLMGQLLNSPAATFATAVLVSAERRRMIIVTFQLSCKKTVTNLQPDSSLYGNPTKHPFLYVDENKYCNLGTILRKILPLWLLVLLIHLEVPKMHQMPFWNQPYSFMLVSLFVFKAAKEQHVRAESFMVFDVLSAGVVDCSNTLEDEEDTEFPGQAITFRPARERIYGILFAVKQGDSGPAPAVKEWFVYRGNSLRQPDLVTPAPLSLPEGTPDLKVLWFSEAPETKALRFSTFLAVFDLLDLAEELEKLESPLAAVVCLVTYIALQERSLCLEDVNAYVSQAVCVREKTDEELAGIKLPVVDPRAIELGSLFVRGLTILIAANSASGFPLKMEDLMPWKVFDGLLFHSKYLQAHSGCSEDDLLEGTECWVSQFGHLKALVTSACGRRNRVV</sequence>
<organism evidence="3 4">
    <name type="scientific">Lepisosteus oculatus</name>
    <name type="common">Spotted gar</name>
    <dbReference type="NCBI Taxonomy" id="7918"/>
    <lineage>
        <taxon>Eukaryota</taxon>
        <taxon>Metazoa</taxon>
        <taxon>Chordata</taxon>
        <taxon>Craniata</taxon>
        <taxon>Vertebrata</taxon>
        <taxon>Euteleostomi</taxon>
        <taxon>Actinopterygii</taxon>
        <taxon>Neopterygii</taxon>
        <taxon>Holostei</taxon>
        <taxon>Semionotiformes</taxon>
        <taxon>Lepisosteidae</taxon>
        <taxon>Lepisosteus</taxon>
    </lineage>
</organism>
<reference evidence="3" key="3">
    <citation type="submission" date="2025-09" db="UniProtKB">
        <authorList>
            <consortium name="Ensembl"/>
        </authorList>
    </citation>
    <scope>IDENTIFICATION</scope>
</reference>
<dbReference type="InterPro" id="IPR026784">
    <property type="entry name" value="Coact_PPARg"/>
</dbReference>
<proteinExistence type="inferred from homology"/>
<dbReference type="Proteomes" id="UP000018468">
    <property type="component" value="Linkage group LG16"/>
</dbReference>
<accession>W5NEK6</accession>
<dbReference type="AlphaFoldDB" id="W5NEK6"/>
<reference evidence="4" key="1">
    <citation type="submission" date="2011-12" db="EMBL/GenBank/DDBJ databases">
        <title>The Draft Genome of Lepisosteus oculatus.</title>
        <authorList>
            <consortium name="The Broad Institute Genome Assembly &amp; Analysis Group"/>
            <consortium name="Computational R&amp;D Group"/>
            <consortium name="and Sequencing Platform"/>
            <person name="Di Palma F."/>
            <person name="Alfoldi J."/>
            <person name="Johnson J."/>
            <person name="Berlin A."/>
            <person name="Gnerre S."/>
            <person name="Jaffe D."/>
            <person name="MacCallum I."/>
            <person name="Young S."/>
            <person name="Walker B.J."/>
            <person name="Lander E.S."/>
            <person name="Lindblad-Toh K."/>
        </authorList>
    </citation>
    <scope>NUCLEOTIDE SEQUENCE [LARGE SCALE GENOMIC DNA]</scope>
</reference>
<evidence type="ECO:0000259" key="2">
    <source>
        <dbReference type="SMART" id="SM00485"/>
    </source>
</evidence>
<dbReference type="EMBL" id="AHAT01027912">
    <property type="status" value="NOT_ANNOTATED_CDS"/>
    <property type="molecule type" value="Genomic_DNA"/>
</dbReference>